<reference evidence="2" key="2">
    <citation type="submission" date="2022-04" db="EMBL/GenBank/DDBJ databases">
        <title>Complete Genome Sequence of Flavobacterium sediminilitoris YSM-43, Isolated from a Tidal Sediment.</title>
        <authorList>
            <person name="Lee P.A."/>
        </authorList>
    </citation>
    <scope>NUCLEOTIDE SEQUENCE</scope>
    <source>
        <strain evidence="2">YSM-43</strain>
    </source>
</reference>
<dbReference type="PANTHER" id="PTHR46825">
    <property type="entry name" value="D-ALANYL-D-ALANINE-CARBOXYPEPTIDASE/ENDOPEPTIDASE AMPH"/>
    <property type="match status" value="1"/>
</dbReference>
<dbReference type="SUPFAM" id="SSF56601">
    <property type="entry name" value="beta-lactamase/transpeptidase-like"/>
    <property type="match status" value="1"/>
</dbReference>
<feature type="domain" description="Beta-lactamase-related" evidence="1">
    <location>
        <begin position="57"/>
        <end position="338"/>
    </location>
</feature>
<dbReference type="InterPro" id="IPR050491">
    <property type="entry name" value="AmpC-like"/>
</dbReference>
<evidence type="ECO:0000259" key="1">
    <source>
        <dbReference type="Pfam" id="PF00144"/>
    </source>
</evidence>
<sequence>MKTNFLLLITVLLVFSCKEKEKNTSLNQKNPKNSTLKIDSLLTVYEKNGKFMGSLELAHRGKSIYSKTIGYSDIESKKKADPKTKYRIGSISKTFTAVLIFKAIEENKISLNETIEKYFPNIKNANKITIANLLQHRSGIHNFTKDEKLFKYRTQFKSSNDLLSIISNYESDFEPNTQGEYSNSNYFLLSQILEKKYNKSFKDVLLEKITLPLDLEDTYHGKQITINDNESNSYNLSEKQTKFAETDMSILIGSGSIISTPKDVNKFMTALFTGKLLSTESLALMKTIEDSYGMGLFQYKITDRNGFGHRGHIDEFRSTSIYFPKEDLAFTLISNGAKIDINDLYLEIIKLYFNDAVIELSETEVEKFVGTYVYEKDEKDKVVFIQDETTLVHIIKGEFKEPLIYKGNNRFVMEQMYGEPISFIFSSDGSSLIFEQGKFKGKYKKE</sequence>
<accession>A0ABY4HM40</accession>
<dbReference type="Gene3D" id="3.40.710.10">
    <property type="entry name" value="DD-peptidase/beta-lactamase superfamily"/>
    <property type="match status" value="1"/>
</dbReference>
<name>A0ABY4HM40_9FLAO</name>
<evidence type="ECO:0000313" key="3">
    <source>
        <dbReference type="Proteomes" id="UP000830454"/>
    </source>
</evidence>
<dbReference type="EMBL" id="CP090145">
    <property type="protein sequence ID" value="UOX33361.1"/>
    <property type="molecule type" value="Genomic_DNA"/>
</dbReference>
<keyword evidence="3" id="KW-1185">Reference proteome</keyword>
<gene>
    <name evidence="2" type="ORF">LXD69_15125</name>
</gene>
<organism evidence="2 3">
    <name type="scientific">Flavobacterium sediminilitoris</name>
    <dbReference type="NCBI Taxonomy" id="2024526"/>
    <lineage>
        <taxon>Bacteria</taxon>
        <taxon>Pseudomonadati</taxon>
        <taxon>Bacteroidota</taxon>
        <taxon>Flavobacteriia</taxon>
        <taxon>Flavobacteriales</taxon>
        <taxon>Flavobacteriaceae</taxon>
        <taxon>Flavobacterium</taxon>
    </lineage>
</organism>
<dbReference type="InterPro" id="IPR012338">
    <property type="entry name" value="Beta-lactam/transpept-like"/>
</dbReference>
<dbReference type="Pfam" id="PF00144">
    <property type="entry name" value="Beta-lactamase"/>
    <property type="match status" value="1"/>
</dbReference>
<dbReference type="RefSeq" id="WP_246915992.1">
    <property type="nucleotide sequence ID" value="NZ_CP090145.1"/>
</dbReference>
<evidence type="ECO:0000313" key="2">
    <source>
        <dbReference type="EMBL" id="UOX33361.1"/>
    </source>
</evidence>
<dbReference type="Proteomes" id="UP000830454">
    <property type="component" value="Chromosome"/>
</dbReference>
<protein>
    <submittedName>
        <fullName evidence="2">Beta-lactamase family protein</fullName>
    </submittedName>
</protein>
<proteinExistence type="predicted"/>
<dbReference type="PROSITE" id="PS51257">
    <property type="entry name" value="PROKAR_LIPOPROTEIN"/>
    <property type="match status" value="1"/>
</dbReference>
<dbReference type="PANTHER" id="PTHR46825:SF7">
    <property type="entry name" value="D-ALANYL-D-ALANINE CARBOXYPEPTIDASE"/>
    <property type="match status" value="1"/>
</dbReference>
<dbReference type="InterPro" id="IPR001466">
    <property type="entry name" value="Beta-lactam-related"/>
</dbReference>
<reference evidence="2" key="1">
    <citation type="submission" date="2021-12" db="EMBL/GenBank/DDBJ databases">
        <authorList>
            <person name="Cha I.-T."/>
            <person name="Lee K.-E."/>
            <person name="Park S.-J."/>
        </authorList>
    </citation>
    <scope>NUCLEOTIDE SEQUENCE</scope>
    <source>
        <strain evidence="2">YSM-43</strain>
    </source>
</reference>